<dbReference type="Pfam" id="PF03358">
    <property type="entry name" value="FMN_red"/>
    <property type="match status" value="1"/>
</dbReference>
<dbReference type="RefSeq" id="WP_153683530.1">
    <property type="nucleotide sequence ID" value="NZ_WJIF01000002.1"/>
</dbReference>
<dbReference type="Proteomes" id="UP000431080">
    <property type="component" value="Unassembled WGS sequence"/>
</dbReference>
<accession>A0A6I2FAV6</accession>
<evidence type="ECO:0000313" key="3">
    <source>
        <dbReference type="Proteomes" id="UP000431080"/>
    </source>
</evidence>
<dbReference type="InterPro" id="IPR005025">
    <property type="entry name" value="FMN_Rdtase-like_dom"/>
</dbReference>
<comment type="caution">
    <text evidence="2">The sequence shown here is derived from an EMBL/GenBank/DDBJ whole genome shotgun (WGS) entry which is preliminary data.</text>
</comment>
<reference evidence="2 3" key="1">
    <citation type="submission" date="2019-10" db="EMBL/GenBank/DDBJ databases">
        <authorList>
            <person name="Nie G."/>
            <person name="Ming H."/>
            <person name="Yi B."/>
        </authorList>
    </citation>
    <scope>NUCLEOTIDE SEQUENCE [LARGE SCALE GENOMIC DNA]</scope>
    <source>
        <strain evidence="2 3">CFH 90414</strain>
    </source>
</reference>
<dbReference type="Gene3D" id="3.40.50.360">
    <property type="match status" value="1"/>
</dbReference>
<dbReference type="EMBL" id="WJIF01000002">
    <property type="protein sequence ID" value="MRG59053.1"/>
    <property type="molecule type" value="Genomic_DNA"/>
</dbReference>
<proteinExistence type="predicted"/>
<dbReference type="SUPFAM" id="SSF52218">
    <property type="entry name" value="Flavoproteins"/>
    <property type="match status" value="1"/>
</dbReference>
<feature type="domain" description="NADPH-dependent FMN reductase-like" evidence="1">
    <location>
        <begin position="5"/>
        <end position="146"/>
    </location>
</feature>
<keyword evidence="3" id="KW-1185">Reference proteome</keyword>
<dbReference type="InterPro" id="IPR029039">
    <property type="entry name" value="Flavoprotein-like_sf"/>
</dbReference>
<name>A0A6I2FAV6_9MICO</name>
<dbReference type="GO" id="GO:0016491">
    <property type="term" value="F:oxidoreductase activity"/>
    <property type="evidence" value="ECO:0007669"/>
    <property type="project" value="InterPro"/>
</dbReference>
<sequence length="205" mass="21832">MEPLRVLAFNCTLKPSPAESSTEKLARQVLDLFEADGASTEMIRIVDHDVKPGVEADMGDGDAWPSIRAKLLDADILLFATPTWVGHLSSVAQRVIERLDAELSATDDAGRPILAGKVAAVAVTGNEDGAHAIIADVQQALVDVGFSIASQASTYWNGEAMQKTDYKNLSETPETVATTNATVARHSAHLARVLKISAYPPPARS</sequence>
<dbReference type="AlphaFoldDB" id="A0A6I2FAV6"/>
<gene>
    <name evidence="2" type="ORF">GE115_04100</name>
</gene>
<protein>
    <submittedName>
        <fullName evidence="2">Flavodoxin</fullName>
    </submittedName>
</protein>
<evidence type="ECO:0000259" key="1">
    <source>
        <dbReference type="Pfam" id="PF03358"/>
    </source>
</evidence>
<organism evidence="2 3">
    <name type="scientific">Agromyces agglutinans</name>
    <dbReference type="NCBI Taxonomy" id="2662258"/>
    <lineage>
        <taxon>Bacteria</taxon>
        <taxon>Bacillati</taxon>
        <taxon>Actinomycetota</taxon>
        <taxon>Actinomycetes</taxon>
        <taxon>Micrococcales</taxon>
        <taxon>Microbacteriaceae</taxon>
        <taxon>Agromyces</taxon>
    </lineage>
</organism>
<evidence type="ECO:0000313" key="2">
    <source>
        <dbReference type="EMBL" id="MRG59053.1"/>
    </source>
</evidence>